<comment type="caution">
    <text evidence="1">The sequence shown here is derived from an EMBL/GenBank/DDBJ whole genome shotgun (WGS) entry which is preliminary data.</text>
</comment>
<keyword evidence="2" id="KW-1185">Reference proteome</keyword>
<proteinExistence type="predicted"/>
<dbReference type="EMBL" id="JBHTBE010000001">
    <property type="protein sequence ID" value="MFC7267771.1"/>
    <property type="molecule type" value="Genomic_DNA"/>
</dbReference>
<dbReference type="RefSeq" id="WP_262872701.1">
    <property type="nucleotide sequence ID" value="NZ_BAABKW010000018.1"/>
</dbReference>
<gene>
    <name evidence="1" type="ORF">ACFQRL_02220</name>
</gene>
<evidence type="ECO:0000313" key="1">
    <source>
        <dbReference type="EMBL" id="MFC7267771.1"/>
    </source>
</evidence>
<protein>
    <submittedName>
        <fullName evidence="1">Acyl-CoA carboxylase epsilon subunit</fullName>
    </submittedName>
</protein>
<name>A0ABW2HBE0_9MICO</name>
<sequence>MSAQESGATGAVSVEVRRGAPSAEELAALIAVVSEAYAGEVDAATADDAPSTSAWMQTRRALRRPLARELGWRHAR</sequence>
<reference evidence="2" key="1">
    <citation type="journal article" date="2019" name="Int. J. Syst. Evol. Microbiol.">
        <title>The Global Catalogue of Microorganisms (GCM) 10K type strain sequencing project: providing services to taxonomists for standard genome sequencing and annotation.</title>
        <authorList>
            <consortium name="The Broad Institute Genomics Platform"/>
            <consortium name="The Broad Institute Genome Sequencing Center for Infectious Disease"/>
            <person name="Wu L."/>
            <person name="Ma J."/>
        </authorList>
    </citation>
    <scope>NUCLEOTIDE SEQUENCE [LARGE SCALE GENOMIC DNA]</scope>
    <source>
        <strain evidence="2">CGMCC 1.15772</strain>
    </source>
</reference>
<dbReference type="Proteomes" id="UP001596507">
    <property type="component" value="Unassembled WGS sequence"/>
</dbReference>
<dbReference type="Pfam" id="PF13822">
    <property type="entry name" value="ACC_epsilon"/>
    <property type="match status" value="1"/>
</dbReference>
<organism evidence="1 2">
    <name type="scientific">Microbacterium fluvii</name>
    <dbReference type="NCBI Taxonomy" id="415215"/>
    <lineage>
        <taxon>Bacteria</taxon>
        <taxon>Bacillati</taxon>
        <taxon>Actinomycetota</taxon>
        <taxon>Actinomycetes</taxon>
        <taxon>Micrococcales</taxon>
        <taxon>Microbacteriaceae</taxon>
        <taxon>Microbacterium</taxon>
    </lineage>
</organism>
<accession>A0ABW2HBE0</accession>
<dbReference type="InterPro" id="IPR032716">
    <property type="entry name" value="ACC_epsilon"/>
</dbReference>
<evidence type="ECO:0000313" key="2">
    <source>
        <dbReference type="Proteomes" id="UP001596507"/>
    </source>
</evidence>